<evidence type="ECO:0000256" key="4">
    <source>
        <dbReference type="ARBA" id="ARBA00022989"/>
    </source>
</evidence>
<feature type="transmembrane region" description="Helical" evidence="6">
    <location>
        <begin position="64"/>
        <end position="82"/>
    </location>
</feature>
<feature type="transmembrane region" description="Helical" evidence="6">
    <location>
        <begin position="232"/>
        <end position="249"/>
    </location>
</feature>
<comment type="function">
    <text evidence="6">Na(+)/H(+) antiporter that extrudes sodium in exchange for external protons.</text>
</comment>
<feature type="transmembrane region" description="Helical" evidence="6">
    <location>
        <begin position="373"/>
        <end position="394"/>
    </location>
</feature>
<dbReference type="EMBL" id="CP002046">
    <property type="protein sequence ID" value="EAP88163.1"/>
    <property type="molecule type" value="Genomic_DNA"/>
</dbReference>
<dbReference type="Pfam" id="PF06965">
    <property type="entry name" value="Na_H_antiport_1"/>
    <property type="match status" value="1"/>
</dbReference>
<dbReference type="AlphaFoldDB" id="A3U7E6"/>
<dbReference type="Proteomes" id="UP000002297">
    <property type="component" value="Chromosome"/>
</dbReference>
<keyword evidence="4 6" id="KW-1133">Transmembrane helix</keyword>
<feature type="transmembrane region" description="Helical" evidence="6">
    <location>
        <begin position="406"/>
        <end position="423"/>
    </location>
</feature>
<evidence type="ECO:0000313" key="7">
    <source>
        <dbReference type="EMBL" id="EAP88163.1"/>
    </source>
</evidence>
<reference evidence="7 8" key="1">
    <citation type="journal article" date="2010" name="J. Bacteriol.">
        <title>The complete genome sequence of Croceibacter atlanticus HTCC2559T.</title>
        <authorList>
            <person name="Oh H.M."/>
            <person name="Kang I."/>
            <person name="Ferriera S."/>
            <person name="Giovannoni S.J."/>
            <person name="Cho J.C."/>
        </authorList>
    </citation>
    <scope>NUCLEOTIDE SEQUENCE [LARGE SCALE GENOMIC DNA]</scope>
    <source>
        <strain evidence="8">ATCC BAA-628 / HTCC2559 / KCTC 12090</strain>
    </source>
</reference>
<keyword evidence="6" id="KW-0813">Transport</keyword>
<protein>
    <recommendedName>
        <fullName evidence="6">Na(+)/H(+) antiporter NhaA</fullName>
    </recommendedName>
    <alternativeName>
        <fullName evidence="6">Sodium/proton antiporter NhaA</fullName>
    </alternativeName>
</protein>
<evidence type="ECO:0000256" key="1">
    <source>
        <dbReference type="ARBA" id="ARBA00004429"/>
    </source>
</evidence>
<dbReference type="HAMAP" id="MF_01844">
    <property type="entry name" value="NhaA"/>
    <property type="match status" value="1"/>
</dbReference>
<keyword evidence="6" id="KW-0050">Antiport</keyword>
<feature type="transmembrane region" description="Helical" evidence="6">
    <location>
        <begin position="185"/>
        <end position="203"/>
    </location>
</feature>
<dbReference type="InterPro" id="IPR023171">
    <property type="entry name" value="Na/H_antiporter_dom_sf"/>
</dbReference>
<comment type="similarity">
    <text evidence="6">Belongs to the NhaA Na(+)/H(+) (TC 2.A.33) antiporter family.</text>
</comment>
<feature type="transmembrane region" description="Helical" evidence="6">
    <location>
        <begin position="333"/>
        <end position="357"/>
    </location>
</feature>
<dbReference type="GeneID" id="89452863"/>
<dbReference type="Gene3D" id="1.20.1530.10">
    <property type="entry name" value="Na+/H+ antiporter like domain"/>
    <property type="match status" value="1"/>
</dbReference>
<evidence type="ECO:0000256" key="3">
    <source>
        <dbReference type="ARBA" id="ARBA00022692"/>
    </source>
</evidence>
<feature type="transmembrane region" description="Helical" evidence="6">
    <location>
        <begin position="158"/>
        <end position="179"/>
    </location>
</feature>
<dbReference type="PROSITE" id="PS51257">
    <property type="entry name" value="PROKAR_LIPOPROTEIN"/>
    <property type="match status" value="1"/>
</dbReference>
<comment type="catalytic activity">
    <reaction evidence="6">
        <text>Na(+)(in) + 2 H(+)(out) = Na(+)(out) + 2 H(+)(in)</text>
        <dbReference type="Rhea" id="RHEA:29251"/>
        <dbReference type="ChEBI" id="CHEBI:15378"/>
        <dbReference type="ChEBI" id="CHEBI:29101"/>
    </reaction>
</comment>
<feature type="transmembrane region" description="Helical" evidence="6">
    <location>
        <begin position="302"/>
        <end position="321"/>
    </location>
</feature>
<dbReference type="HOGENOM" id="CLU_015803_1_2_10"/>
<dbReference type="KEGG" id="cat:CA2559_05370"/>
<keyword evidence="2 6" id="KW-1003">Cell membrane</keyword>
<evidence type="ECO:0000256" key="5">
    <source>
        <dbReference type="ARBA" id="ARBA00023136"/>
    </source>
</evidence>
<feature type="transmembrane region" description="Helical" evidence="6">
    <location>
        <begin position="132"/>
        <end position="149"/>
    </location>
</feature>
<dbReference type="GO" id="GO:0005886">
    <property type="term" value="C:plasma membrane"/>
    <property type="evidence" value="ECO:0007669"/>
    <property type="project" value="UniProtKB-SubCell"/>
</dbReference>
<dbReference type="eggNOG" id="COG3004">
    <property type="taxonomic scope" value="Bacteria"/>
</dbReference>
<proteinExistence type="inferred from homology"/>
<keyword evidence="6" id="KW-0739">Sodium transport</keyword>
<organism evidence="7 8">
    <name type="scientific">Croceibacter atlanticus (strain ATCC BAA-628 / JCM 21780 / CIP 108009 / IAM 15332 / KCTC 12090 / HTCC2559)</name>
    <dbReference type="NCBI Taxonomy" id="216432"/>
    <lineage>
        <taxon>Bacteria</taxon>
        <taxon>Pseudomonadati</taxon>
        <taxon>Bacteroidota</taxon>
        <taxon>Flavobacteriia</taxon>
        <taxon>Flavobacteriales</taxon>
        <taxon>Flavobacteriaceae</taxon>
        <taxon>Croceibacter</taxon>
    </lineage>
</organism>
<dbReference type="InterPro" id="IPR004670">
    <property type="entry name" value="NhaA"/>
</dbReference>
<keyword evidence="8" id="KW-1185">Reference proteome</keyword>
<comment type="subcellular location">
    <subcellularLocation>
        <location evidence="1 6">Cell inner membrane</location>
        <topology evidence="1 6">Multi-pass membrane protein</topology>
    </subcellularLocation>
</comment>
<feature type="transmembrane region" description="Helical" evidence="6">
    <location>
        <begin position="210"/>
        <end position="226"/>
    </location>
</feature>
<sequence>MKIAKNPVENFINHSTSGSFILIACTIIALIWANSPWQDAYHALWASDFSLGFTDTTFAITKPLYLWINDGLMTLFFLYVGLEIKREIIDGELTSFKKASMPVFAALGGIVVPIALFFLLNQEDRGTHGWGIPMATDIAFSLGILQLLGKRVPLGLKVFLTTFAVIDDIGAIVVIAIFYSHGFHVEYLSVAIGLLLILWLLNYLQIFSKYLFLIFGLAIWVLFLKSGVHPTIAGVLLAFVLPSVRYVNLKDVFSNLNNNLKRLKESDPKKHVLTEEQQVAVDEINAVTDQVQSPMQQLEHGLSGWVAIVIMPLFALANAGITINLDSLSATHLISQIGISMVAGKVIGISLFSYLAYKLGIARLPAGIQFKDIFAVSILGGVGFTMSLFVAELAFREDDLLTASKLGILIGSFGAGIVGYFALRIQLKRKTKQTD</sequence>
<keyword evidence="3 6" id="KW-0812">Transmembrane</keyword>
<dbReference type="GO" id="GO:0015385">
    <property type="term" value="F:sodium:proton antiporter activity"/>
    <property type="evidence" value="ECO:0007669"/>
    <property type="project" value="UniProtKB-UniRule"/>
</dbReference>
<evidence type="ECO:0000256" key="6">
    <source>
        <dbReference type="HAMAP-Rule" id="MF_01844"/>
    </source>
</evidence>
<dbReference type="NCBIfam" id="TIGR00773">
    <property type="entry name" value="NhaA"/>
    <property type="match status" value="1"/>
</dbReference>
<keyword evidence="6" id="KW-0406">Ion transport</keyword>
<dbReference type="GO" id="GO:0006885">
    <property type="term" value="P:regulation of pH"/>
    <property type="evidence" value="ECO:0007669"/>
    <property type="project" value="UniProtKB-UniRule"/>
</dbReference>
<gene>
    <name evidence="6" type="primary">nhaA</name>
    <name evidence="7" type="ordered locus">CA2559_05370</name>
</gene>
<dbReference type="RefSeq" id="WP_013186838.1">
    <property type="nucleotide sequence ID" value="NC_014230.1"/>
</dbReference>
<name>A3U7E6_CROAH</name>
<dbReference type="PANTHER" id="PTHR30341:SF0">
    <property type="entry name" value="NA(+)_H(+) ANTIPORTER NHAA"/>
    <property type="match status" value="1"/>
</dbReference>
<accession>A3U7E6</accession>
<feature type="transmembrane region" description="Helical" evidence="6">
    <location>
        <begin position="12"/>
        <end position="33"/>
    </location>
</feature>
<feature type="transmembrane region" description="Helical" evidence="6">
    <location>
        <begin position="103"/>
        <end position="120"/>
    </location>
</feature>
<evidence type="ECO:0000256" key="2">
    <source>
        <dbReference type="ARBA" id="ARBA00022475"/>
    </source>
</evidence>
<evidence type="ECO:0000313" key="8">
    <source>
        <dbReference type="Proteomes" id="UP000002297"/>
    </source>
</evidence>
<dbReference type="STRING" id="216432.CA2559_05370"/>
<dbReference type="PANTHER" id="PTHR30341">
    <property type="entry name" value="SODIUM ION/PROTON ANTIPORTER NHAA-RELATED"/>
    <property type="match status" value="1"/>
</dbReference>
<keyword evidence="6" id="KW-0915">Sodium</keyword>
<dbReference type="OrthoDB" id="9808135at2"/>
<keyword evidence="5 6" id="KW-0472">Membrane</keyword>
<keyword evidence="6" id="KW-0997">Cell inner membrane</keyword>